<feature type="chain" id="PRO_5012861761" evidence="2">
    <location>
        <begin position="26"/>
        <end position="316"/>
    </location>
</feature>
<evidence type="ECO:0000256" key="2">
    <source>
        <dbReference type="SAM" id="SignalP"/>
    </source>
</evidence>
<dbReference type="Proteomes" id="UP000184130">
    <property type="component" value="Unassembled WGS sequence"/>
</dbReference>
<evidence type="ECO:0000313" key="3">
    <source>
        <dbReference type="EMBL" id="SHK70396.1"/>
    </source>
</evidence>
<sequence>MKKNIMMRLLMAFVIAFGVQTTANAQLGGLLNKAKKAAKDKVEKKTDNTTSSTQTSSNTPKNVSTVTPKKKIELTNFFVSFNEGVKTDWDYSSSFKAIDSDMKYWIHRLRTSIEWGVPDMVDKEALERLSYGVPDFEFADKKYHSYDKTYDSEAYRLIEAKIEAIQIANKLLTGEEKTWNPMGDTDEQKAKKQEEILKMKKVALLNIYKGMAENKRYAFGAAVPKGNDAYLTKLVQDNFPEWGKVVASSMNKKTIPNTNYPNQGKRVFPCSVVCEDQGFKMVHYLVLLEPSKPNEKPKLPEGANEQEWNRSVELVK</sequence>
<name>A0A1M6UMI8_XYLRU</name>
<feature type="compositionally biased region" description="Basic and acidic residues" evidence="1">
    <location>
        <begin position="307"/>
        <end position="316"/>
    </location>
</feature>
<reference evidence="3 4" key="1">
    <citation type="submission" date="2016-11" db="EMBL/GenBank/DDBJ databases">
        <authorList>
            <person name="Jaros S."/>
            <person name="Januszkiewicz K."/>
            <person name="Wedrychowicz H."/>
        </authorList>
    </citation>
    <scope>NUCLEOTIDE SEQUENCE [LARGE SCALE GENOMIC DNA]</scope>
    <source>
        <strain evidence="3 4">KHT3</strain>
    </source>
</reference>
<keyword evidence="2" id="KW-0732">Signal</keyword>
<dbReference type="RefSeq" id="WP_139261509.1">
    <property type="nucleotide sequence ID" value="NZ_FRBD01000010.1"/>
</dbReference>
<organism evidence="3 4">
    <name type="scientific">Xylanibacter ruminicola</name>
    <name type="common">Prevotella ruminicola</name>
    <dbReference type="NCBI Taxonomy" id="839"/>
    <lineage>
        <taxon>Bacteria</taxon>
        <taxon>Pseudomonadati</taxon>
        <taxon>Bacteroidota</taxon>
        <taxon>Bacteroidia</taxon>
        <taxon>Bacteroidales</taxon>
        <taxon>Prevotellaceae</taxon>
        <taxon>Xylanibacter</taxon>
    </lineage>
</organism>
<protein>
    <submittedName>
        <fullName evidence="3">Uncharacterized protein</fullName>
    </submittedName>
</protein>
<dbReference type="EMBL" id="FRBD01000010">
    <property type="protein sequence ID" value="SHK70396.1"/>
    <property type="molecule type" value="Genomic_DNA"/>
</dbReference>
<dbReference type="AlphaFoldDB" id="A0A1M6UMI8"/>
<accession>A0A1M6UMI8</accession>
<feature type="signal peptide" evidence="2">
    <location>
        <begin position="1"/>
        <end position="25"/>
    </location>
</feature>
<evidence type="ECO:0000256" key="1">
    <source>
        <dbReference type="SAM" id="MobiDB-lite"/>
    </source>
</evidence>
<feature type="compositionally biased region" description="Low complexity" evidence="1">
    <location>
        <begin position="48"/>
        <end position="62"/>
    </location>
</feature>
<evidence type="ECO:0000313" key="4">
    <source>
        <dbReference type="Proteomes" id="UP000184130"/>
    </source>
</evidence>
<feature type="region of interest" description="Disordered" evidence="1">
    <location>
        <begin position="293"/>
        <end position="316"/>
    </location>
</feature>
<proteinExistence type="predicted"/>
<gene>
    <name evidence="3" type="ORF">SAMN05216463_1102</name>
</gene>
<feature type="region of interest" description="Disordered" evidence="1">
    <location>
        <begin position="40"/>
        <end position="64"/>
    </location>
</feature>